<accession>A0A1M3KXK2</accession>
<dbReference type="STRING" id="1895771.BGO89_11410"/>
<evidence type="ECO:0000313" key="2">
    <source>
        <dbReference type="Proteomes" id="UP000184233"/>
    </source>
</evidence>
<dbReference type="EMBL" id="MKVH01000024">
    <property type="protein sequence ID" value="OJX57105.1"/>
    <property type="molecule type" value="Genomic_DNA"/>
</dbReference>
<proteinExistence type="predicted"/>
<comment type="caution">
    <text evidence="1">The sequence shown here is derived from an EMBL/GenBank/DDBJ whole genome shotgun (WGS) entry which is preliminary data.</text>
</comment>
<reference evidence="1 2" key="1">
    <citation type="submission" date="2016-09" db="EMBL/GenBank/DDBJ databases">
        <title>Genome-resolved meta-omics ties microbial dynamics to process performance in biotechnology for thiocyanate degradation.</title>
        <authorList>
            <person name="Kantor R.S."/>
            <person name="Huddy R.J."/>
            <person name="Iyer R."/>
            <person name="Thomas B.C."/>
            <person name="Brown C.T."/>
            <person name="Anantharaman K."/>
            <person name="Tringe S."/>
            <person name="Hettich R.L."/>
            <person name="Harrison S.T."/>
            <person name="Banfield J.F."/>
        </authorList>
    </citation>
    <scope>NUCLEOTIDE SEQUENCE [LARGE SCALE GENOMIC DNA]</scope>
    <source>
        <strain evidence="1">59-99</strain>
    </source>
</reference>
<name>A0A1M3KXK2_9BACT</name>
<sequence>MDENPIPGADLKTLSFMACEVNLLTLTPAGLVRGPKAMLPIGTVVIVDSRCLIPVGGVTYRIAYPSLIVIASCSNPSLINLAAETAQPVDVTVPAPPEE</sequence>
<organism evidence="1 2">
    <name type="scientific">Candidatus Kapaibacterium thiocyanatum</name>
    <dbReference type="NCBI Taxonomy" id="1895771"/>
    <lineage>
        <taxon>Bacteria</taxon>
        <taxon>Pseudomonadati</taxon>
        <taxon>Candidatus Kapaibacteriota</taxon>
        <taxon>Candidatus Kapaibacteriia</taxon>
        <taxon>Candidatus Kapaibacteriales</taxon>
        <taxon>Candidatus Kapaibacteriaceae</taxon>
        <taxon>Candidatus Kapaibacterium</taxon>
    </lineage>
</organism>
<gene>
    <name evidence="1" type="ORF">BGO89_11410</name>
</gene>
<protein>
    <submittedName>
        <fullName evidence="1">Uncharacterized protein</fullName>
    </submittedName>
</protein>
<evidence type="ECO:0000313" key="1">
    <source>
        <dbReference type="EMBL" id="OJX57105.1"/>
    </source>
</evidence>
<dbReference type="AlphaFoldDB" id="A0A1M3KXK2"/>
<dbReference type="Proteomes" id="UP000184233">
    <property type="component" value="Unassembled WGS sequence"/>
</dbReference>